<dbReference type="EMBL" id="BDGG01000006">
    <property type="protein sequence ID" value="GAV00670.1"/>
    <property type="molecule type" value="Genomic_DNA"/>
</dbReference>
<evidence type="ECO:0000313" key="1">
    <source>
        <dbReference type="EMBL" id="GAV00670.1"/>
    </source>
</evidence>
<reference evidence="1 2" key="1">
    <citation type="journal article" date="2016" name="Nat. Commun.">
        <title>Extremotolerant tardigrade genome and improved radiotolerance of human cultured cells by tardigrade-unique protein.</title>
        <authorList>
            <person name="Hashimoto T."/>
            <person name="Horikawa D.D."/>
            <person name="Saito Y."/>
            <person name="Kuwahara H."/>
            <person name="Kozuka-Hata H."/>
            <person name="Shin-I T."/>
            <person name="Minakuchi Y."/>
            <person name="Ohishi K."/>
            <person name="Motoyama A."/>
            <person name="Aizu T."/>
            <person name="Enomoto A."/>
            <person name="Kondo K."/>
            <person name="Tanaka S."/>
            <person name="Hara Y."/>
            <person name="Koshikawa S."/>
            <person name="Sagara H."/>
            <person name="Miura T."/>
            <person name="Yokobori S."/>
            <person name="Miyagawa K."/>
            <person name="Suzuki Y."/>
            <person name="Kubo T."/>
            <person name="Oyama M."/>
            <person name="Kohara Y."/>
            <person name="Fujiyama A."/>
            <person name="Arakawa K."/>
            <person name="Katayama T."/>
            <person name="Toyoda A."/>
            <person name="Kunieda T."/>
        </authorList>
    </citation>
    <scope>NUCLEOTIDE SEQUENCE [LARGE SCALE GENOMIC DNA]</scope>
    <source>
        <strain evidence="1 2">YOKOZUNA-1</strain>
    </source>
</reference>
<dbReference type="AlphaFoldDB" id="A0A1D1VGB9"/>
<proteinExistence type="predicted"/>
<organism evidence="1 2">
    <name type="scientific">Ramazzottius varieornatus</name>
    <name type="common">Water bear</name>
    <name type="synonym">Tardigrade</name>
    <dbReference type="NCBI Taxonomy" id="947166"/>
    <lineage>
        <taxon>Eukaryota</taxon>
        <taxon>Metazoa</taxon>
        <taxon>Ecdysozoa</taxon>
        <taxon>Tardigrada</taxon>
        <taxon>Eutardigrada</taxon>
        <taxon>Parachela</taxon>
        <taxon>Hypsibioidea</taxon>
        <taxon>Ramazzottiidae</taxon>
        <taxon>Ramazzottius</taxon>
    </lineage>
</organism>
<comment type="caution">
    <text evidence="1">The sequence shown here is derived from an EMBL/GenBank/DDBJ whole genome shotgun (WGS) entry which is preliminary data.</text>
</comment>
<evidence type="ECO:0000313" key="2">
    <source>
        <dbReference type="Proteomes" id="UP000186922"/>
    </source>
</evidence>
<name>A0A1D1VGB9_RAMVA</name>
<keyword evidence="2" id="KW-1185">Reference proteome</keyword>
<dbReference type="Proteomes" id="UP000186922">
    <property type="component" value="Unassembled WGS sequence"/>
</dbReference>
<gene>
    <name evidence="1" type="primary">RvY_11488-1</name>
    <name evidence="1" type="synonym">RvY_11488.1</name>
    <name evidence="1" type="ORF">RvY_11488</name>
</gene>
<accession>A0A1D1VGB9</accession>
<protein>
    <submittedName>
        <fullName evidence="1">Uncharacterized protein</fullName>
    </submittedName>
</protein>
<sequence length="54" mass="5904">MANSDIANRWQGRTDPPPALPLCGFYGQLCKEANLGQETSKLLAGRAARGRHHQ</sequence>